<dbReference type="InterPro" id="IPR018568">
    <property type="entry name" value="DUF2019"/>
</dbReference>
<evidence type="ECO:0000256" key="1">
    <source>
        <dbReference type="SAM" id="MobiDB-lite"/>
    </source>
</evidence>
<dbReference type="SUPFAM" id="SSF48371">
    <property type="entry name" value="ARM repeat"/>
    <property type="match status" value="1"/>
</dbReference>
<keyword evidence="4" id="KW-1185">Reference proteome</keyword>
<gene>
    <name evidence="3" type="ORF">F0357_14010</name>
</gene>
<evidence type="ECO:0000313" key="4">
    <source>
        <dbReference type="Proteomes" id="UP000332515"/>
    </source>
</evidence>
<dbReference type="InterPro" id="IPR016024">
    <property type="entry name" value="ARM-type_fold"/>
</dbReference>
<evidence type="ECO:0000313" key="3">
    <source>
        <dbReference type="EMBL" id="MQT13733.1"/>
    </source>
</evidence>
<protein>
    <submittedName>
        <fullName evidence="3">DUF2019 domain-containing protein</fullName>
    </submittedName>
</protein>
<comment type="caution">
    <text evidence="3">The sequence shown here is derived from an EMBL/GenBank/DDBJ whole genome shotgun (WGS) entry which is preliminary data.</text>
</comment>
<reference evidence="3 4" key="1">
    <citation type="submission" date="2019-09" db="EMBL/GenBank/DDBJ databases">
        <title>Segnochrobactrum spirostomi gen. nov., sp. nov., isolated from the ciliate Spirostomum cf. yagiui and description of a novel family, Segnochrobactraceae fam. nov. within the order Rhizobiales of the class Alphaproteobacteria.</title>
        <authorList>
            <person name="Akter S."/>
            <person name="Shazib S.U.A."/>
            <person name="Shin M.K."/>
        </authorList>
    </citation>
    <scope>NUCLEOTIDE SEQUENCE [LARGE SCALE GENOMIC DNA]</scope>
    <source>
        <strain evidence="3 4">Sp-1</strain>
    </source>
</reference>
<evidence type="ECO:0000259" key="2">
    <source>
        <dbReference type="Pfam" id="PF09450"/>
    </source>
</evidence>
<organism evidence="3 4">
    <name type="scientific">Segnochrobactrum spirostomi</name>
    <dbReference type="NCBI Taxonomy" id="2608987"/>
    <lineage>
        <taxon>Bacteria</taxon>
        <taxon>Pseudomonadati</taxon>
        <taxon>Pseudomonadota</taxon>
        <taxon>Alphaproteobacteria</taxon>
        <taxon>Hyphomicrobiales</taxon>
        <taxon>Segnochrobactraceae</taxon>
        <taxon>Segnochrobactrum</taxon>
    </lineage>
</organism>
<feature type="region of interest" description="Disordered" evidence="1">
    <location>
        <begin position="1"/>
        <end position="23"/>
    </location>
</feature>
<feature type="domain" description="DUF2019" evidence="2">
    <location>
        <begin position="36"/>
        <end position="139"/>
    </location>
</feature>
<dbReference type="Proteomes" id="UP000332515">
    <property type="component" value="Unassembled WGS sequence"/>
</dbReference>
<accession>A0A6A7Y3Q2</accession>
<dbReference type="Gene3D" id="1.25.40.70">
    <property type="entry name" value="Phosphatidylinositol 3-kinase, accessory domain (PIK)"/>
    <property type="match status" value="1"/>
</dbReference>
<dbReference type="EMBL" id="VWNA01000001">
    <property type="protein sequence ID" value="MQT13733.1"/>
    <property type="molecule type" value="Genomic_DNA"/>
</dbReference>
<dbReference type="AlphaFoldDB" id="A0A6A7Y3Q2"/>
<dbReference type="Pfam" id="PF09450">
    <property type="entry name" value="DUF2019"/>
    <property type="match status" value="1"/>
</dbReference>
<sequence length="147" mass="16823">MKRFHRTARRDVETEAQQRNGGTHMKRVALSRLSDDEIVGRFIDYSIEQEDMILEGRIGKVNRLYDRIEKLIEELRSREGDHRHALLPLLKHANPQVRLKAAWATLSLAPDDALAALKELADAQLYIQALDAGMTLINLERGIFVPK</sequence>
<name>A0A6A7Y3Q2_9HYPH</name>
<dbReference type="InterPro" id="IPR042236">
    <property type="entry name" value="PI3K_accessory_sf"/>
</dbReference>
<proteinExistence type="predicted"/>